<accession>A0A9X3F7F9</accession>
<dbReference type="EMBL" id="JAPOHD010000027">
    <property type="protein sequence ID" value="MCY1721222.1"/>
    <property type="molecule type" value="Genomic_DNA"/>
</dbReference>
<keyword evidence="3" id="KW-1185">Reference proteome</keyword>
<comment type="caution">
    <text evidence="2">The sequence shown here is derived from an EMBL/GenBank/DDBJ whole genome shotgun (WGS) entry which is preliminary data.</text>
</comment>
<evidence type="ECO:0000313" key="3">
    <source>
        <dbReference type="Proteomes" id="UP001145087"/>
    </source>
</evidence>
<evidence type="ECO:0000313" key="2">
    <source>
        <dbReference type="EMBL" id="MCY1721222.1"/>
    </source>
</evidence>
<feature type="domain" description="TfoX N-terminal" evidence="1">
    <location>
        <begin position="21"/>
        <end position="103"/>
    </location>
</feature>
<proteinExistence type="predicted"/>
<dbReference type="AlphaFoldDB" id="A0A9X3F7F9"/>
<dbReference type="SUPFAM" id="SSF159894">
    <property type="entry name" value="YgaC/TfoX-N like"/>
    <property type="match status" value="1"/>
</dbReference>
<reference evidence="2" key="1">
    <citation type="submission" date="2022-11" db="EMBL/GenBank/DDBJ databases">
        <title>Marilongibacter aestuarii gen. nov., sp. nov., isolated from tidal flat sediment.</title>
        <authorList>
            <person name="Jiayan W."/>
        </authorList>
    </citation>
    <scope>NUCLEOTIDE SEQUENCE</scope>
    <source>
        <strain evidence="2">Z1-6</strain>
    </source>
</reference>
<dbReference type="InterPro" id="IPR007076">
    <property type="entry name" value="TfoX_N"/>
</dbReference>
<name>A0A9X3F7F9_9BACT</name>
<protein>
    <submittedName>
        <fullName evidence="2">TfoX/Sxy family protein</fullName>
    </submittedName>
</protein>
<dbReference type="Gene3D" id="3.30.1460.30">
    <property type="entry name" value="YgaC/TfoX-N like chaperone"/>
    <property type="match status" value="1"/>
</dbReference>
<organism evidence="2 3">
    <name type="scientific">Draconibacterium aestuarii</name>
    <dbReference type="NCBI Taxonomy" id="2998507"/>
    <lineage>
        <taxon>Bacteria</taxon>
        <taxon>Pseudomonadati</taxon>
        <taxon>Bacteroidota</taxon>
        <taxon>Bacteroidia</taxon>
        <taxon>Marinilabiliales</taxon>
        <taxon>Prolixibacteraceae</taxon>
        <taxon>Draconibacterium</taxon>
    </lineage>
</organism>
<dbReference type="RefSeq" id="WP_343333554.1">
    <property type="nucleotide sequence ID" value="NZ_JAPOHD010000027.1"/>
</dbReference>
<sequence length="116" mass="13507">MVYNEFLADRVRSALKGFHAAFEEKLMFGGICFLVDEKMCVGIIKEDLMVRIDPENQEEFLQEPGCRIMDFTRRPMKGYLYVDAEGVDMDEDLDKWVKRCLDFNPKAKSGKKKKAK</sequence>
<evidence type="ECO:0000259" key="1">
    <source>
        <dbReference type="Pfam" id="PF04993"/>
    </source>
</evidence>
<dbReference type="Proteomes" id="UP001145087">
    <property type="component" value="Unassembled WGS sequence"/>
</dbReference>
<gene>
    <name evidence="2" type="ORF">OU798_12765</name>
</gene>
<dbReference type="Pfam" id="PF04993">
    <property type="entry name" value="TfoX_N"/>
    <property type="match status" value="1"/>
</dbReference>